<comment type="caution">
    <text evidence="3">The sequence shown here is derived from an EMBL/GenBank/DDBJ whole genome shotgun (WGS) entry which is preliminary data.</text>
</comment>
<evidence type="ECO:0000256" key="2">
    <source>
        <dbReference type="SAM" id="Phobius"/>
    </source>
</evidence>
<gene>
    <name evidence="3" type="ORF">HY912_22340</name>
</gene>
<keyword evidence="2" id="KW-0472">Membrane</keyword>
<proteinExistence type="predicted"/>
<keyword evidence="2" id="KW-0812">Transmembrane</keyword>
<evidence type="ECO:0000256" key="1">
    <source>
        <dbReference type="SAM" id="Coils"/>
    </source>
</evidence>
<feature type="coiled-coil region" evidence="1">
    <location>
        <begin position="183"/>
        <end position="246"/>
    </location>
</feature>
<feature type="transmembrane region" description="Helical" evidence="2">
    <location>
        <begin position="264"/>
        <end position="288"/>
    </location>
</feature>
<organism evidence="3 4">
    <name type="scientific">Desulfomonile tiedjei</name>
    <dbReference type="NCBI Taxonomy" id="2358"/>
    <lineage>
        <taxon>Bacteria</taxon>
        <taxon>Pseudomonadati</taxon>
        <taxon>Thermodesulfobacteriota</taxon>
        <taxon>Desulfomonilia</taxon>
        <taxon>Desulfomonilales</taxon>
        <taxon>Desulfomonilaceae</taxon>
        <taxon>Desulfomonile</taxon>
    </lineage>
</organism>
<keyword evidence="2" id="KW-1133">Transmembrane helix</keyword>
<keyword evidence="1" id="KW-0175">Coiled coil</keyword>
<name>A0A9D6V7P0_9BACT</name>
<accession>A0A9D6V7P0</accession>
<evidence type="ECO:0000313" key="4">
    <source>
        <dbReference type="Proteomes" id="UP000807825"/>
    </source>
</evidence>
<evidence type="ECO:0000313" key="3">
    <source>
        <dbReference type="EMBL" id="MBI5252243.1"/>
    </source>
</evidence>
<dbReference type="AlphaFoldDB" id="A0A9D6V7P0"/>
<protein>
    <submittedName>
        <fullName evidence="3">Uncharacterized protein</fullName>
    </submittedName>
</protein>
<dbReference type="Proteomes" id="UP000807825">
    <property type="component" value="Unassembled WGS sequence"/>
</dbReference>
<sequence>MNGDRTRRIEDLGKMTEAADKVIHDFMAELAPLIVKDVHKAELNILRQELRENTLPEELDSFKNEFSQKIDDCLRKLGKVDVLTIRIQDSITTLRAELTKDFNKRLLEGLVDEREFAQNVAEHLSSEQQRAKSSDVRLAKEINDLRQDILGLGQSTGEADESLRQEFSRKLLQQRSDLETTLNEKHRDTQKALEKQVAELRKAISNASSTQTKRLDEFKAETTDQLNDINGRISAIKRELADARKRMDGEVKSLTKGIKDASDLGICGLLIGVMGLLVALFVGGAMMWPQLKIWLGR</sequence>
<dbReference type="EMBL" id="JACRDE010000582">
    <property type="protein sequence ID" value="MBI5252243.1"/>
    <property type="molecule type" value="Genomic_DNA"/>
</dbReference>
<reference evidence="3" key="1">
    <citation type="submission" date="2020-07" db="EMBL/GenBank/DDBJ databases">
        <title>Huge and variable diversity of episymbiotic CPR bacteria and DPANN archaea in groundwater ecosystems.</title>
        <authorList>
            <person name="He C.Y."/>
            <person name="Keren R."/>
            <person name="Whittaker M."/>
            <person name="Farag I.F."/>
            <person name="Doudna J."/>
            <person name="Cate J.H.D."/>
            <person name="Banfield J.F."/>
        </authorList>
    </citation>
    <scope>NUCLEOTIDE SEQUENCE</scope>
    <source>
        <strain evidence="3">NC_groundwater_1664_Pr3_B-0.1um_52_9</strain>
    </source>
</reference>